<feature type="repeat" description="TPR" evidence="3">
    <location>
        <begin position="90"/>
        <end position="123"/>
    </location>
</feature>
<evidence type="ECO:0000256" key="2">
    <source>
        <dbReference type="ARBA" id="ARBA00022803"/>
    </source>
</evidence>
<evidence type="ECO:0000313" key="4">
    <source>
        <dbReference type="EMBL" id="AWB09696.1"/>
    </source>
</evidence>
<name>A0A2R4VZ15_THEAF</name>
<dbReference type="RefSeq" id="WP_108308344.1">
    <property type="nucleotide sequence ID" value="NZ_CP020921.1"/>
</dbReference>
<dbReference type="Proteomes" id="UP000244792">
    <property type="component" value="Chromosome"/>
</dbReference>
<dbReference type="InterPro" id="IPR011990">
    <property type="entry name" value="TPR-like_helical_dom_sf"/>
</dbReference>
<dbReference type="PANTHER" id="PTHR44858:SF1">
    <property type="entry name" value="UDP-N-ACETYLGLUCOSAMINE--PEPTIDE N-ACETYLGLUCOSAMINYLTRANSFERASE SPINDLY-RELATED"/>
    <property type="match status" value="1"/>
</dbReference>
<dbReference type="SUPFAM" id="SSF48452">
    <property type="entry name" value="TPR-like"/>
    <property type="match status" value="1"/>
</dbReference>
<evidence type="ECO:0000256" key="3">
    <source>
        <dbReference type="PROSITE-ProRule" id="PRU00339"/>
    </source>
</evidence>
<reference evidence="4 5" key="1">
    <citation type="submission" date="2017-04" db="EMBL/GenBank/DDBJ databases">
        <title>Genomic insights into metabolism of Thermodesulfobium acidiphilum.</title>
        <authorList>
            <person name="Toshchakov S.V."/>
            <person name="Frolov E.N."/>
            <person name="Kublanov I.V."/>
            <person name="Samarov N.I."/>
            <person name="Novikov A."/>
            <person name="Lebedinsky A.V."/>
            <person name="Bonch-Osmolovskaya E.A."/>
            <person name="Chernyh N.A."/>
        </authorList>
    </citation>
    <scope>NUCLEOTIDE SEQUENCE [LARGE SCALE GENOMIC DNA]</scope>
    <source>
        <strain evidence="4 5">3127-1</strain>
    </source>
</reference>
<evidence type="ECO:0000256" key="1">
    <source>
        <dbReference type="ARBA" id="ARBA00022737"/>
    </source>
</evidence>
<proteinExistence type="predicted"/>
<dbReference type="Gene3D" id="1.25.40.10">
    <property type="entry name" value="Tetratricopeptide repeat domain"/>
    <property type="match status" value="1"/>
</dbReference>
<accession>A0A2R4VZ15</accession>
<dbReference type="PANTHER" id="PTHR44858">
    <property type="entry name" value="TETRATRICOPEPTIDE REPEAT PROTEIN 6"/>
    <property type="match status" value="1"/>
</dbReference>
<dbReference type="SMART" id="SM00028">
    <property type="entry name" value="TPR"/>
    <property type="match status" value="3"/>
</dbReference>
<dbReference type="InterPro" id="IPR050498">
    <property type="entry name" value="Ycf3"/>
</dbReference>
<dbReference type="EMBL" id="CP020921">
    <property type="protein sequence ID" value="AWB09696.1"/>
    <property type="molecule type" value="Genomic_DNA"/>
</dbReference>
<dbReference type="PROSITE" id="PS50005">
    <property type="entry name" value="TPR"/>
    <property type="match status" value="1"/>
</dbReference>
<keyword evidence="5" id="KW-1185">Reference proteome</keyword>
<dbReference type="KEGG" id="taci:TDSAC_0318"/>
<keyword evidence="1" id="KW-0677">Repeat</keyword>
<protein>
    <recommendedName>
        <fullName evidence="6">Tetratricopeptide repeat-containing protein</fullName>
    </recommendedName>
</protein>
<dbReference type="OrthoDB" id="305319at2"/>
<sequence>MEFNLEDSFKEISKDIESSKFQEALDKINYIFNLIDANQIEVTSNFLIDLLDTKSFILTVMGRNAEALENINRAIEEKNSTSTNNDDQMAKLLIHRGLNYFYLENFDSSLKDFNSAIEILQNLQSDDKSIKLSQTFLNRSVLFKKQGLKNKSLEDINSAISQLNKENSPKHAFALINALIEKGLFLMEEEKFFESAYNFNVALSKSRELLNSDNSKILGTHMRLIYYIIITTLASGKNHNSITQILTETRSLITKFGANEEVRYWLNKIGEVVNI</sequence>
<organism evidence="4 5">
    <name type="scientific">Thermodesulfobium acidiphilum</name>
    <dbReference type="NCBI Taxonomy" id="1794699"/>
    <lineage>
        <taxon>Bacteria</taxon>
        <taxon>Pseudomonadati</taxon>
        <taxon>Thermodesulfobiota</taxon>
        <taxon>Thermodesulfobiia</taxon>
        <taxon>Thermodesulfobiales</taxon>
        <taxon>Thermodesulfobiaceae</taxon>
        <taxon>Thermodesulfobium</taxon>
    </lineage>
</organism>
<evidence type="ECO:0000313" key="5">
    <source>
        <dbReference type="Proteomes" id="UP000244792"/>
    </source>
</evidence>
<keyword evidence="2 3" id="KW-0802">TPR repeat</keyword>
<evidence type="ECO:0008006" key="6">
    <source>
        <dbReference type="Google" id="ProtNLM"/>
    </source>
</evidence>
<gene>
    <name evidence="4" type="ORF">TDSAC_0318</name>
</gene>
<dbReference type="AlphaFoldDB" id="A0A2R4VZ15"/>
<dbReference type="InterPro" id="IPR019734">
    <property type="entry name" value="TPR_rpt"/>
</dbReference>